<reference evidence="1 2" key="1">
    <citation type="submission" date="2024-09" db="EMBL/GenBank/DDBJ databases">
        <title>Chromosome-scale assembly of Riccia fluitans.</title>
        <authorList>
            <person name="Paukszto L."/>
            <person name="Sawicki J."/>
            <person name="Karawczyk K."/>
            <person name="Piernik-Szablinska J."/>
            <person name="Szczecinska M."/>
            <person name="Mazdziarz M."/>
        </authorList>
    </citation>
    <scope>NUCLEOTIDE SEQUENCE [LARGE SCALE GENOMIC DNA]</scope>
    <source>
        <strain evidence="1">Rf_01</strain>
        <tissue evidence="1">Aerial parts of the thallus</tissue>
    </source>
</reference>
<organism evidence="1 2">
    <name type="scientific">Riccia fluitans</name>
    <dbReference type="NCBI Taxonomy" id="41844"/>
    <lineage>
        <taxon>Eukaryota</taxon>
        <taxon>Viridiplantae</taxon>
        <taxon>Streptophyta</taxon>
        <taxon>Embryophyta</taxon>
        <taxon>Marchantiophyta</taxon>
        <taxon>Marchantiopsida</taxon>
        <taxon>Marchantiidae</taxon>
        <taxon>Marchantiales</taxon>
        <taxon>Ricciaceae</taxon>
        <taxon>Riccia</taxon>
    </lineage>
</organism>
<name>A0ABD1XNV8_9MARC</name>
<comment type="caution">
    <text evidence="1">The sequence shown here is derived from an EMBL/GenBank/DDBJ whole genome shotgun (WGS) entry which is preliminary data.</text>
</comment>
<dbReference type="Proteomes" id="UP001605036">
    <property type="component" value="Unassembled WGS sequence"/>
</dbReference>
<dbReference type="AlphaFoldDB" id="A0ABD1XNV8"/>
<accession>A0ABD1XNV8</accession>
<evidence type="ECO:0000313" key="2">
    <source>
        <dbReference type="Proteomes" id="UP001605036"/>
    </source>
</evidence>
<proteinExistence type="predicted"/>
<gene>
    <name evidence="1" type="ORF">R1flu_029193</name>
</gene>
<evidence type="ECO:0000313" key="1">
    <source>
        <dbReference type="EMBL" id="KAL2610620.1"/>
    </source>
</evidence>
<keyword evidence="2" id="KW-1185">Reference proteome</keyword>
<dbReference type="EMBL" id="JBHFFA010000008">
    <property type="protein sequence ID" value="KAL2610620.1"/>
    <property type="molecule type" value="Genomic_DNA"/>
</dbReference>
<protein>
    <submittedName>
        <fullName evidence="1">Uncharacterized protein</fullName>
    </submittedName>
</protein>
<sequence>MFAQSHYVTEKWKDFRKVQIYFTFQHLCFAKPGGYKGEISFLITAQCALTWVLSLLRVPSSRPSIFIPRLTLQYPLSNTAMRALLEGLVQTKCHRRLCVEWEEGEMADVLTSAFTGDVRNTSLEHLKLQTTLERLGIAMPVLLSSSNHNLKKIKQQP</sequence>